<proteinExistence type="predicted"/>
<dbReference type="AlphaFoldDB" id="A0AAN8MW74"/>
<dbReference type="PANTHER" id="PTHR13237">
    <property type="entry name" value="SOMETHING ABOUT SILENCING PROTEIN 10-RELATED"/>
    <property type="match status" value="1"/>
</dbReference>
<dbReference type="GO" id="GO:0000462">
    <property type="term" value="P:maturation of SSU-rRNA from tricistronic rRNA transcript (SSU-rRNA, 5.8S rRNA, LSU-rRNA)"/>
    <property type="evidence" value="ECO:0007669"/>
    <property type="project" value="TreeGrafter"/>
</dbReference>
<dbReference type="GO" id="GO:0032040">
    <property type="term" value="C:small-subunit processome"/>
    <property type="evidence" value="ECO:0007669"/>
    <property type="project" value="TreeGrafter"/>
</dbReference>
<evidence type="ECO:0000256" key="1">
    <source>
        <dbReference type="SAM" id="MobiDB-lite"/>
    </source>
</evidence>
<dbReference type="EMBL" id="JAVHNR010000005">
    <property type="protein sequence ID" value="KAK6342472.1"/>
    <property type="molecule type" value="Genomic_DNA"/>
</dbReference>
<gene>
    <name evidence="2" type="ORF">TWF718_007875</name>
</gene>
<name>A0AAN8MW74_9PEZI</name>
<accession>A0AAN8MW74</accession>
<feature type="compositionally biased region" description="Basic and acidic residues" evidence="1">
    <location>
        <begin position="355"/>
        <end position="374"/>
    </location>
</feature>
<feature type="compositionally biased region" description="Low complexity" evidence="1">
    <location>
        <begin position="208"/>
        <end position="217"/>
    </location>
</feature>
<reference evidence="2 3" key="1">
    <citation type="submission" date="2019-10" db="EMBL/GenBank/DDBJ databases">
        <authorList>
            <person name="Palmer J.M."/>
        </authorList>
    </citation>
    <scope>NUCLEOTIDE SEQUENCE [LARGE SCALE GENOMIC DNA]</scope>
    <source>
        <strain evidence="2 3">TWF718</strain>
    </source>
</reference>
<feature type="compositionally biased region" description="Acidic residues" evidence="1">
    <location>
        <begin position="149"/>
        <end position="192"/>
    </location>
</feature>
<organism evidence="2 3">
    <name type="scientific">Orbilia javanica</name>
    <dbReference type="NCBI Taxonomy" id="47235"/>
    <lineage>
        <taxon>Eukaryota</taxon>
        <taxon>Fungi</taxon>
        <taxon>Dikarya</taxon>
        <taxon>Ascomycota</taxon>
        <taxon>Pezizomycotina</taxon>
        <taxon>Orbiliomycetes</taxon>
        <taxon>Orbiliales</taxon>
        <taxon>Orbiliaceae</taxon>
        <taxon>Orbilia</taxon>
    </lineage>
</organism>
<feature type="compositionally biased region" description="Basic and acidic residues" evidence="1">
    <location>
        <begin position="283"/>
        <end position="301"/>
    </location>
</feature>
<dbReference type="InterPro" id="IPR007146">
    <property type="entry name" value="Sas10/Utp3/C1D"/>
</dbReference>
<protein>
    <submittedName>
        <fullName evidence="2">Uncharacterized protein</fullName>
    </submittedName>
</protein>
<evidence type="ECO:0000313" key="2">
    <source>
        <dbReference type="EMBL" id="KAK6342472.1"/>
    </source>
</evidence>
<feature type="compositionally biased region" description="Basic and acidic residues" evidence="1">
    <location>
        <begin position="330"/>
        <end position="344"/>
    </location>
</feature>
<feature type="compositionally biased region" description="Low complexity" evidence="1">
    <location>
        <begin position="234"/>
        <end position="248"/>
    </location>
</feature>
<sequence length="438" mass="47973">MATTASSPSLATLLSTLTTSITSTANSLPAAPPQSSTAGLSLLDIKNDIFLSYLHHLSYLLLFRIRNRSLGVSKDNATAGSDGDAVVGGKGEVEVDTTGAEELLSTLATLRLWLERGVKPCENKLKYQIEKVLKAASEWEREKVRLEKEVEEAEDDEDDSSDGEEGSGDDDEDEDEDEEIDSDEEITSESDSELPKTLNYDSDDLTASSKSKSKSSSGPATATLKNALSYRPNPSALSKPSSAPLPSKDMAGRSSNDGVYRPPKLNPVVMPSAPSTNDLNNDPDAKQRGGEGRKQKARVIDEYLASMPGAAPIAEPSIGSNVGRLGRTKTAREREEERERRDYEESNFVRLPGLTKKEKRDKAKRDAGRGREWGGEDWGSLEKGMGLDRIERLTKRKDGGGMLARSRKRGADIEGEARIGERFEKRRKVVDRDRRRRG</sequence>
<comment type="caution">
    <text evidence="2">The sequence shown here is derived from an EMBL/GenBank/DDBJ whole genome shotgun (WGS) entry which is preliminary data.</text>
</comment>
<dbReference type="PANTHER" id="PTHR13237:SF9">
    <property type="entry name" value="NEUROGUIDIN"/>
    <property type="match status" value="1"/>
</dbReference>
<keyword evidence="3" id="KW-1185">Reference proteome</keyword>
<dbReference type="Proteomes" id="UP001313282">
    <property type="component" value="Unassembled WGS sequence"/>
</dbReference>
<feature type="region of interest" description="Disordered" evidence="1">
    <location>
        <begin position="146"/>
        <end position="378"/>
    </location>
</feature>
<evidence type="ECO:0000313" key="3">
    <source>
        <dbReference type="Proteomes" id="UP001313282"/>
    </source>
</evidence>
<dbReference type="Pfam" id="PF04000">
    <property type="entry name" value="Sas10_Utp3"/>
    <property type="match status" value="1"/>
</dbReference>